<organism evidence="1 2">
    <name type="scientific">Microthlaspi erraticum</name>
    <dbReference type="NCBI Taxonomy" id="1685480"/>
    <lineage>
        <taxon>Eukaryota</taxon>
        <taxon>Viridiplantae</taxon>
        <taxon>Streptophyta</taxon>
        <taxon>Embryophyta</taxon>
        <taxon>Tracheophyta</taxon>
        <taxon>Spermatophyta</taxon>
        <taxon>Magnoliopsida</taxon>
        <taxon>eudicotyledons</taxon>
        <taxon>Gunneridae</taxon>
        <taxon>Pentapetalae</taxon>
        <taxon>rosids</taxon>
        <taxon>malvids</taxon>
        <taxon>Brassicales</taxon>
        <taxon>Brassicaceae</taxon>
        <taxon>Coluteocarpeae</taxon>
        <taxon>Microthlaspi</taxon>
    </lineage>
</organism>
<dbReference type="AlphaFoldDB" id="A0A6D2J7B4"/>
<evidence type="ECO:0000313" key="2">
    <source>
        <dbReference type="Proteomes" id="UP000467841"/>
    </source>
</evidence>
<dbReference type="Proteomes" id="UP000467841">
    <property type="component" value="Unassembled WGS sequence"/>
</dbReference>
<accession>A0A6D2J7B4</accession>
<evidence type="ECO:0000313" key="1">
    <source>
        <dbReference type="EMBL" id="CAA7035666.1"/>
    </source>
</evidence>
<reference evidence="1" key="1">
    <citation type="submission" date="2020-01" db="EMBL/GenBank/DDBJ databases">
        <authorList>
            <person name="Mishra B."/>
        </authorList>
    </citation>
    <scope>NUCLEOTIDE SEQUENCE [LARGE SCALE GENOMIC DNA]</scope>
</reference>
<sequence length="77" mass="8576">MQSLRSVSTQATRGGRWVASRRNFSSSKDRELGLKEALVESGYACIGVVLYSALAFGRRELAYQELYEAKKLAMSLI</sequence>
<keyword evidence="2" id="KW-1185">Reference proteome</keyword>
<protein>
    <submittedName>
        <fullName evidence="1">Uncharacterized protein</fullName>
    </submittedName>
</protein>
<name>A0A6D2J7B4_9BRAS</name>
<dbReference type="EMBL" id="CACVBM020001162">
    <property type="protein sequence ID" value="CAA7035666.1"/>
    <property type="molecule type" value="Genomic_DNA"/>
</dbReference>
<gene>
    <name evidence="1" type="ORF">MERR_LOCUS22901</name>
</gene>
<proteinExistence type="predicted"/>
<comment type="caution">
    <text evidence="1">The sequence shown here is derived from an EMBL/GenBank/DDBJ whole genome shotgun (WGS) entry which is preliminary data.</text>
</comment>